<evidence type="ECO:0000256" key="6">
    <source>
        <dbReference type="ARBA" id="ARBA00023139"/>
    </source>
</evidence>
<evidence type="ECO:0000256" key="1">
    <source>
        <dbReference type="ARBA" id="ARBA00004635"/>
    </source>
</evidence>
<evidence type="ECO:0000256" key="5">
    <source>
        <dbReference type="ARBA" id="ARBA00023136"/>
    </source>
</evidence>
<sequence length="382" mass="43541">MRKLWLLSLLVALLFCSGCWDKKEINELAIVTSIGIDREPSTGMYIAYYQVINPPALSSRQGGGSKASVYTYRFKEYSLGRFIQKSSTMMPRLLFTSHLHCYILSEEVARHGIIDILNYLETTPEWRMNAYLFVTDSPLQTVMNSFTTLEKMPGRHATSLVRVLSRGSFAGGVEPIRVKDVVTGMEFQLPTLIPMIHYRGKPAETTERLEQIDASKQAPSFFDDSAVFFKGRMEGRLDSQNKYYYHILNTRYRKFTETVKVGGSYVDVETNNVQVKRKWDRSANRLNILIHADLRILNNQQDSKLTLHNVHMIEKAFNNVVADKAEKMLELGRLKNWDLLGLQDEGATSDSWRGTSVNFSVTSDVTTTGNKRDPYTMEGKEG</sequence>
<evidence type="ECO:0000259" key="9">
    <source>
        <dbReference type="Pfam" id="PF25198"/>
    </source>
</evidence>
<evidence type="ECO:0000313" key="10">
    <source>
        <dbReference type="EMBL" id="MZQ83246.1"/>
    </source>
</evidence>
<dbReference type="GO" id="GO:0009847">
    <property type="term" value="P:spore germination"/>
    <property type="evidence" value="ECO:0007669"/>
    <property type="project" value="InterPro"/>
</dbReference>
<keyword evidence="6" id="KW-0564">Palmitate</keyword>
<evidence type="ECO:0000256" key="3">
    <source>
        <dbReference type="ARBA" id="ARBA00022544"/>
    </source>
</evidence>
<comment type="caution">
    <text evidence="10">The sequence shown here is derived from an EMBL/GenBank/DDBJ whole genome shotgun (WGS) entry which is preliminary data.</text>
</comment>
<dbReference type="Pfam" id="PF25198">
    <property type="entry name" value="Spore_GerAC_N"/>
    <property type="match status" value="1"/>
</dbReference>
<evidence type="ECO:0000313" key="11">
    <source>
        <dbReference type="Proteomes" id="UP000481087"/>
    </source>
</evidence>
<gene>
    <name evidence="10" type="ORF">GQF01_14110</name>
</gene>
<name>A0A6L8V134_9BACL</name>
<dbReference type="PANTHER" id="PTHR35789">
    <property type="entry name" value="SPORE GERMINATION PROTEIN B3"/>
    <property type="match status" value="1"/>
</dbReference>
<dbReference type="RefSeq" id="WP_161407468.1">
    <property type="nucleotide sequence ID" value="NZ_WTUZ01000017.1"/>
</dbReference>
<dbReference type="Proteomes" id="UP000481087">
    <property type="component" value="Unassembled WGS sequence"/>
</dbReference>
<protein>
    <recommendedName>
        <fullName evidence="12">Ger(X)C family spore germination protein</fullName>
    </recommendedName>
</protein>
<dbReference type="InterPro" id="IPR008844">
    <property type="entry name" value="Spore_GerAC-like"/>
</dbReference>
<accession>A0A6L8V134</accession>
<comment type="similarity">
    <text evidence="2">Belongs to the GerABKC lipoprotein family.</text>
</comment>
<keyword evidence="5" id="KW-0472">Membrane</keyword>
<feature type="domain" description="Spore germination protein N-terminal" evidence="9">
    <location>
        <begin position="21"/>
        <end position="196"/>
    </location>
</feature>
<dbReference type="InterPro" id="IPR046953">
    <property type="entry name" value="Spore_GerAC-like_C"/>
</dbReference>
<keyword evidence="11" id="KW-1185">Reference proteome</keyword>
<keyword evidence="7" id="KW-0449">Lipoprotein</keyword>
<dbReference type="InterPro" id="IPR057336">
    <property type="entry name" value="GerAC_N"/>
</dbReference>
<proteinExistence type="inferred from homology"/>
<dbReference type="Pfam" id="PF05504">
    <property type="entry name" value="Spore_GerAC"/>
    <property type="match status" value="1"/>
</dbReference>
<dbReference type="PANTHER" id="PTHR35789:SF1">
    <property type="entry name" value="SPORE GERMINATION PROTEIN B3"/>
    <property type="match status" value="1"/>
</dbReference>
<feature type="domain" description="Spore germination GerAC-like C-terminal" evidence="8">
    <location>
        <begin position="224"/>
        <end position="353"/>
    </location>
</feature>
<evidence type="ECO:0000259" key="8">
    <source>
        <dbReference type="Pfam" id="PF05504"/>
    </source>
</evidence>
<keyword evidence="4" id="KW-0732">Signal</keyword>
<evidence type="ECO:0000256" key="2">
    <source>
        <dbReference type="ARBA" id="ARBA00007886"/>
    </source>
</evidence>
<evidence type="ECO:0000256" key="7">
    <source>
        <dbReference type="ARBA" id="ARBA00023288"/>
    </source>
</evidence>
<dbReference type="AlphaFoldDB" id="A0A6L8V134"/>
<dbReference type="EMBL" id="WTUZ01000017">
    <property type="protein sequence ID" value="MZQ83246.1"/>
    <property type="molecule type" value="Genomic_DNA"/>
</dbReference>
<dbReference type="GO" id="GO:0016020">
    <property type="term" value="C:membrane"/>
    <property type="evidence" value="ECO:0007669"/>
    <property type="project" value="UniProtKB-SubCell"/>
</dbReference>
<reference evidence="10 11" key="1">
    <citation type="submission" date="2019-12" db="EMBL/GenBank/DDBJ databases">
        <title>Paenibacillus sp. nov. sp. isolated from soil.</title>
        <authorList>
            <person name="Kim J."/>
            <person name="Jeong S.E."/>
            <person name="Jung H.S."/>
            <person name="Jeon C.O."/>
        </authorList>
    </citation>
    <scope>NUCLEOTIDE SEQUENCE [LARGE SCALE GENOMIC DNA]</scope>
    <source>
        <strain evidence="10 11">5J-6</strain>
    </source>
</reference>
<evidence type="ECO:0000256" key="4">
    <source>
        <dbReference type="ARBA" id="ARBA00022729"/>
    </source>
</evidence>
<organism evidence="10 11">
    <name type="scientific">Paenibacillus silvestris</name>
    <dbReference type="NCBI Taxonomy" id="2606219"/>
    <lineage>
        <taxon>Bacteria</taxon>
        <taxon>Bacillati</taxon>
        <taxon>Bacillota</taxon>
        <taxon>Bacilli</taxon>
        <taxon>Bacillales</taxon>
        <taxon>Paenibacillaceae</taxon>
        <taxon>Paenibacillus</taxon>
    </lineage>
</organism>
<comment type="subcellular location">
    <subcellularLocation>
        <location evidence="1">Membrane</location>
        <topology evidence="1">Lipid-anchor</topology>
    </subcellularLocation>
</comment>
<evidence type="ECO:0008006" key="12">
    <source>
        <dbReference type="Google" id="ProtNLM"/>
    </source>
</evidence>
<keyword evidence="3" id="KW-0309">Germination</keyword>